<proteinExistence type="predicted"/>
<dbReference type="EMBL" id="JBELQE010000060">
    <property type="protein sequence ID" value="MER2250316.1"/>
    <property type="molecule type" value="Genomic_DNA"/>
</dbReference>
<accession>A0ABV1QLV6</accession>
<evidence type="ECO:0000313" key="3">
    <source>
        <dbReference type="Proteomes" id="UP001480955"/>
    </source>
</evidence>
<comment type="caution">
    <text evidence="2">The sequence shown here is derived from an EMBL/GenBank/DDBJ whole genome shotgun (WGS) entry which is preliminary data.</text>
</comment>
<sequence>MPDPSEPHGEPEASAPSKPAPKKVRRRTPDAGRLRARLLSHIERQIARFDAVLDAEPPPAGFDSAKVLRDLGGLKNLLDDVRAAGRAAGKGGADGTAGRATLSVADLVAMRADIARRYAAFAAAEPDDGVPGSASPGSSAPA</sequence>
<evidence type="ECO:0000313" key="2">
    <source>
        <dbReference type="EMBL" id="MER2250316.1"/>
    </source>
</evidence>
<feature type="region of interest" description="Disordered" evidence="1">
    <location>
        <begin position="1"/>
        <end position="31"/>
    </location>
</feature>
<organism evidence="2 3">
    <name type="scientific">Methylorubrum podarium</name>
    <dbReference type="NCBI Taxonomy" id="200476"/>
    <lineage>
        <taxon>Bacteria</taxon>
        <taxon>Pseudomonadati</taxon>
        <taxon>Pseudomonadota</taxon>
        <taxon>Alphaproteobacteria</taxon>
        <taxon>Hyphomicrobiales</taxon>
        <taxon>Methylobacteriaceae</taxon>
        <taxon>Methylorubrum</taxon>
    </lineage>
</organism>
<name>A0ABV1QLV6_9HYPH</name>
<gene>
    <name evidence="2" type="ORF">ABS772_10375</name>
</gene>
<dbReference type="RefSeq" id="WP_350394272.1">
    <property type="nucleotide sequence ID" value="NZ_JBELQE010000060.1"/>
</dbReference>
<protein>
    <submittedName>
        <fullName evidence="2">Uncharacterized protein</fullName>
    </submittedName>
</protein>
<keyword evidence="3" id="KW-1185">Reference proteome</keyword>
<feature type="compositionally biased region" description="Basic and acidic residues" evidence="1">
    <location>
        <begin position="1"/>
        <end position="11"/>
    </location>
</feature>
<evidence type="ECO:0000256" key="1">
    <source>
        <dbReference type="SAM" id="MobiDB-lite"/>
    </source>
</evidence>
<reference evidence="2 3" key="1">
    <citation type="submission" date="2024-06" db="EMBL/GenBank/DDBJ databases">
        <authorList>
            <person name="Campbell A.G."/>
        </authorList>
    </citation>
    <scope>NUCLEOTIDE SEQUENCE [LARGE SCALE GENOMIC DNA]</scope>
    <source>
        <strain evidence="2 3">EM12</strain>
    </source>
</reference>
<dbReference type="Proteomes" id="UP001480955">
    <property type="component" value="Unassembled WGS sequence"/>
</dbReference>